<protein>
    <submittedName>
        <fullName evidence="2">Uncharacterized protein</fullName>
    </submittedName>
</protein>
<feature type="region of interest" description="Disordered" evidence="1">
    <location>
        <begin position="828"/>
        <end position="899"/>
    </location>
</feature>
<feature type="region of interest" description="Disordered" evidence="1">
    <location>
        <begin position="1"/>
        <end position="65"/>
    </location>
</feature>
<evidence type="ECO:0000313" key="3">
    <source>
        <dbReference type="Proteomes" id="UP000636479"/>
    </source>
</evidence>
<name>A0A8H6SM83_9AGAR</name>
<feature type="compositionally biased region" description="Polar residues" evidence="1">
    <location>
        <begin position="878"/>
        <end position="891"/>
    </location>
</feature>
<organism evidence="2 3">
    <name type="scientific">Mycena indigotica</name>
    <dbReference type="NCBI Taxonomy" id="2126181"/>
    <lineage>
        <taxon>Eukaryota</taxon>
        <taxon>Fungi</taxon>
        <taxon>Dikarya</taxon>
        <taxon>Basidiomycota</taxon>
        <taxon>Agaricomycotina</taxon>
        <taxon>Agaricomycetes</taxon>
        <taxon>Agaricomycetidae</taxon>
        <taxon>Agaricales</taxon>
        <taxon>Marasmiineae</taxon>
        <taxon>Mycenaceae</taxon>
        <taxon>Mycena</taxon>
    </lineage>
</organism>
<evidence type="ECO:0000313" key="2">
    <source>
        <dbReference type="EMBL" id="KAF7301909.1"/>
    </source>
</evidence>
<feature type="region of interest" description="Disordered" evidence="1">
    <location>
        <begin position="189"/>
        <end position="211"/>
    </location>
</feature>
<feature type="compositionally biased region" description="Polar residues" evidence="1">
    <location>
        <begin position="528"/>
        <end position="537"/>
    </location>
</feature>
<dbReference type="Proteomes" id="UP000636479">
    <property type="component" value="Unassembled WGS sequence"/>
</dbReference>
<keyword evidence="3" id="KW-1185">Reference proteome</keyword>
<feature type="compositionally biased region" description="Low complexity" evidence="1">
    <location>
        <begin position="593"/>
        <end position="604"/>
    </location>
</feature>
<dbReference type="OrthoDB" id="2894483at2759"/>
<feature type="compositionally biased region" description="Polar residues" evidence="1">
    <location>
        <begin position="417"/>
        <end position="475"/>
    </location>
</feature>
<dbReference type="RefSeq" id="XP_037219909.1">
    <property type="nucleotide sequence ID" value="XM_037364265.1"/>
</dbReference>
<feature type="compositionally biased region" description="Polar residues" evidence="1">
    <location>
        <begin position="12"/>
        <end position="21"/>
    </location>
</feature>
<dbReference type="AlphaFoldDB" id="A0A8H6SM83"/>
<feature type="region of interest" description="Disordered" evidence="1">
    <location>
        <begin position="268"/>
        <end position="500"/>
    </location>
</feature>
<sequence length="990" mass="110323">MGNSGSGPDEQQPMSFTSRLNGDSPPFQPRFTRTDTTTVEVGSPRPDIADQSVSNKSANNSLPLSDSVIPATFETSEDLSTNQLSHFFPFPPGETSIPHPAQNNMMTSLNDNMERVSLQEALDAVWAPSKRNPVRISALPPQDTPVQEDLEPLIDLSSDIPSLPSFPTTSSMATITALSIDSDTSLEQVRFEPVASSPKPSHDDPQNKPYEFGSILVEDGEAIPPPTTYADATNVGDIFSFCFPASNVLFLKIANKYPELASKVLKQPLASPSTSPHPSRRELDPDETDHSKFNISVHVERVVVRQSSMPPHTPDRPNWAVAPDEKPSYRQPGRHSGRPRRDSGVSQHGSSAHMPMDKPDSRWTFNDNSNFERNGSIGGNEDNRAHNPSPHLSHVHPSRARNLAGPSDGPPYPENSAVDTRVTSQATRYDLQSNESRTNSPQQKALDGRQSSPRAQETLTPPRNHSPASHWQSRSPSRDGSKVTQSPQKRHELLPSLNQSPARSQYRLAWTPTHDGWADQSPPKIHNSLPSGNQSPSRYRLSESATAHGPRRSNPASPVRQEHLNHWTTSHDPWADDRRSTHRERGTHDGRSHNNNSSWSNDNSENPDRRLPKPEQKGYPERRRNSPSPFHDRINHSYDSYSRDRPGSVPDHSFGGSGDVLEAHRVPAQSSIAALAAARATGQDSGLLDHQNGNNAASYSEFDYFAHSDGMNWTDSSPAALHTNIYSPSQRIASPSHALPEDNESRSEFDSRHNPFDLGQMKADTYDHSQRQGSRDEGATRWGPDERFGEPRQHQRENHYHNTAERNNWDDDHNGNERDKWGLLSTSRDQWGLSSSSNQRGAYNDREDGNQDQRREQDKWGGHQHHEREYTDHRGNDNFRSWTSSAHSGDSSYRRRNALPSQAEEFNRYCDARGFNRNRDRFAGAGARASHVKFLTLMSQEQQTIPIPALGAFTAFTIDPVLSLDPDTRNDPKAVAACQNLVSKPYVGLM</sequence>
<reference evidence="2" key="1">
    <citation type="submission" date="2020-05" db="EMBL/GenBank/DDBJ databases">
        <title>Mycena genomes resolve the evolution of fungal bioluminescence.</title>
        <authorList>
            <person name="Tsai I.J."/>
        </authorList>
    </citation>
    <scope>NUCLEOTIDE SEQUENCE</scope>
    <source>
        <strain evidence="2">171206Taipei</strain>
    </source>
</reference>
<feature type="compositionally biased region" description="Polar residues" evidence="1">
    <location>
        <begin position="51"/>
        <end position="64"/>
    </location>
</feature>
<feature type="compositionally biased region" description="Basic and acidic residues" evidence="1">
    <location>
        <begin position="764"/>
        <end position="814"/>
    </location>
</feature>
<feature type="compositionally biased region" description="Basic and acidic residues" evidence="1">
    <location>
        <begin position="606"/>
        <end position="646"/>
    </location>
</feature>
<comment type="caution">
    <text evidence="2">The sequence shown here is derived from an EMBL/GenBank/DDBJ whole genome shotgun (WGS) entry which is preliminary data.</text>
</comment>
<feature type="compositionally biased region" description="Basic and acidic residues" evidence="1">
    <location>
        <begin position="843"/>
        <end position="877"/>
    </location>
</feature>
<gene>
    <name evidence="2" type="ORF">MIND_00756900</name>
</gene>
<dbReference type="EMBL" id="JACAZF010000006">
    <property type="protein sequence ID" value="KAF7301909.1"/>
    <property type="molecule type" value="Genomic_DNA"/>
</dbReference>
<dbReference type="GeneID" id="59346781"/>
<feature type="compositionally biased region" description="Basic and acidic residues" evidence="1">
    <location>
        <begin position="279"/>
        <end position="303"/>
    </location>
</feature>
<feature type="compositionally biased region" description="Polar residues" evidence="1">
    <location>
        <begin position="828"/>
        <end position="841"/>
    </location>
</feature>
<feature type="compositionally biased region" description="Polar residues" evidence="1">
    <location>
        <begin position="363"/>
        <end position="373"/>
    </location>
</feature>
<feature type="region of interest" description="Disordered" evidence="1">
    <location>
        <begin position="731"/>
        <end position="814"/>
    </location>
</feature>
<accession>A0A8H6SM83</accession>
<proteinExistence type="predicted"/>
<feature type="region of interest" description="Disordered" evidence="1">
    <location>
        <begin position="513"/>
        <end position="659"/>
    </location>
</feature>
<feature type="compositionally biased region" description="Basic and acidic residues" evidence="1">
    <location>
        <begin position="573"/>
        <end position="592"/>
    </location>
</feature>
<feature type="compositionally biased region" description="Basic and acidic residues" evidence="1">
    <location>
        <begin position="739"/>
        <end position="755"/>
    </location>
</feature>
<evidence type="ECO:0000256" key="1">
    <source>
        <dbReference type="SAM" id="MobiDB-lite"/>
    </source>
</evidence>